<dbReference type="GO" id="GO:0016020">
    <property type="term" value="C:membrane"/>
    <property type="evidence" value="ECO:0007669"/>
    <property type="project" value="UniProtKB-SubCell"/>
</dbReference>
<dbReference type="GO" id="GO:0016757">
    <property type="term" value="F:glycosyltransferase activity"/>
    <property type="evidence" value="ECO:0007669"/>
    <property type="project" value="UniProtKB-KW"/>
</dbReference>
<sequence>MNKALAEIIAGIIPCKMSRNRWRGILRYGAIRALKLKHRLKHCHTLPQYYLSVCAIAKNEGPYFKEWIEWHRSKGVEKFYIYDNGSTDNTKEVLAPYIESGLVEYTFFPGQKRQLAAYDDCFERHRSETRWLAVIDLDEYIVPVKDRTIPGFLHRMEEFSVVEINWLVYGSGGAEKREPGGVMERFRKHSLPGHRLNRHVKSIADPRRVCTMTGCHEAARLSGRAADSHGVPLKKGFRDREPQQDIIRINHYAVKSYEEFLGKRARGRARINKLRDLDYFEQYDLNDIEEYERI</sequence>
<evidence type="ECO:0000313" key="8">
    <source>
        <dbReference type="Proteomes" id="UP000725002"/>
    </source>
</evidence>
<dbReference type="PANTHER" id="PTHR21461">
    <property type="entry name" value="GLYCOSYLTRANSFERASE FAMILY 92 PROTEIN"/>
    <property type="match status" value="1"/>
</dbReference>
<proteinExistence type="predicted"/>
<dbReference type="AlphaFoldDB" id="A0A940DTN5"/>
<keyword evidence="6" id="KW-0472">Membrane</keyword>
<dbReference type="EMBL" id="JADILV010000078">
    <property type="protein sequence ID" value="MBO8484547.1"/>
    <property type="molecule type" value="Genomic_DNA"/>
</dbReference>
<reference evidence="7" key="2">
    <citation type="journal article" date="2021" name="PeerJ">
        <title>Extensive microbial diversity within the chicken gut microbiome revealed by metagenomics and culture.</title>
        <authorList>
            <person name="Gilroy R."/>
            <person name="Ravi A."/>
            <person name="Getino M."/>
            <person name="Pursley I."/>
            <person name="Horton D.L."/>
            <person name="Alikhan N.F."/>
            <person name="Baker D."/>
            <person name="Gharbi K."/>
            <person name="Hall N."/>
            <person name="Watson M."/>
            <person name="Adriaenssens E.M."/>
            <person name="Foster-Nyarko E."/>
            <person name="Jarju S."/>
            <person name="Secka A."/>
            <person name="Antonio M."/>
            <person name="Oren A."/>
            <person name="Chaudhuri R.R."/>
            <person name="La Ragione R."/>
            <person name="Hildebrand F."/>
            <person name="Pallen M.J."/>
        </authorList>
    </citation>
    <scope>NUCLEOTIDE SEQUENCE</scope>
    <source>
        <strain evidence="7">G3-8215</strain>
    </source>
</reference>
<gene>
    <name evidence="7" type="ORF">IAB75_10630</name>
</gene>
<dbReference type="InterPro" id="IPR029044">
    <property type="entry name" value="Nucleotide-diphossugar_trans"/>
</dbReference>
<accession>A0A940DTN5</accession>
<dbReference type="InterPro" id="IPR008166">
    <property type="entry name" value="Glyco_transf_92"/>
</dbReference>
<dbReference type="PANTHER" id="PTHR21461:SF69">
    <property type="entry name" value="GLYCOSYLTRANSFERASE FAMILY 92 PROTEIN"/>
    <property type="match status" value="1"/>
</dbReference>
<protein>
    <submittedName>
        <fullName evidence="7">Glycosyltransferase family 92 protein</fullName>
    </submittedName>
</protein>
<dbReference type="GO" id="GO:0005737">
    <property type="term" value="C:cytoplasm"/>
    <property type="evidence" value="ECO:0007669"/>
    <property type="project" value="TreeGrafter"/>
</dbReference>
<dbReference type="Proteomes" id="UP000725002">
    <property type="component" value="Unassembled WGS sequence"/>
</dbReference>
<comment type="caution">
    <text evidence="7">The sequence shown here is derived from an EMBL/GenBank/DDBJ whole genome shotgun (WGS) entry which is preliminary data.</text>
</comment>
<evidence type="ECO:0000256" key="1">
    <source>
        <dbReference type="ARBA" id="ARBA00004167"/>
    </source>
</evidence>
<evidence type="ECO:0000256" key="2">
    <source>
        <dbReference type="ARBA" id="ARBA00022676"/>
    </source>
</evidence>
<dbReference type="Pfam" id="PF01697">
    <property type="entry name" value="Glyco_transf_92"/>
    <property type="match status" value="1"/>
</dbReference>
<evidence type="ECO:0000256" key="4">
    <source>
        <dbReference type="ARBA" id="ARBA00022692"/>
    </source>
</evidence>
<keyword evidence="2" id="KW-0328">Glycosyltransferase</keyword>
<evidence type="ECO:0000256" key="3">
    <source>
        <dbReference type="ARBA" id="ARBA00022679"/>
    </source>
</evidence>
<keyword evidence="5" id="KW-1133">Transmembrane helix</keyword>
<comment type="subcellular location">
    <subcellularLocation>
        <location evidence="1">Membrane</location>
        <topology evidence="1">Single-pass membrane protein</topology>
    </subcellularLocation>
</comment>
<keyword evidence="4" id="KW-0812">Transmembrane</keyword>
<reference evidence="7" key="1">
    <citation type="submission" date="2020-10" db="EMBL/GenBank/DDBJ databases">
        <authorList>
            <person name="Gilroy R."/>
        </authorList>
    </citation>
    <scope>NUCLEOTIDE SEQUENCE</scope>
    <source>
        <strain evidence="7">G3-8215</strain>
    </source>
</reference>
<evidence type="ECO:0000313" key="7">
    <source>
        <dbReference type="EMBL" id="MBO8484547.1"/>
    </source>
</evidence>
<evidence type="ECO:0000256" key="5">
    <source>
        <dbReference type="ARBA" id="ARBA00022989"/>
    </source>
</evidence>
<name>A0A940DTN5_9BACT</name>
<organism evidence="7 8">
    <name type="scientific">Candidatus Cryptobacteroides avicola</name>
    <dbReference type="NCBI Taxonomy" id="2840757"/>
    <lineage>
        <taxon>Bacteria</taxon>
        <taxon>Pseudomonadati</taxon>
        <taxon>Bacteroidota</taxon>
        <taxon>Bacteroidia</taxon>
        <taxon>Bacteroidales</taxon>
        <taxon>Candidatus Cryptobacteroides</taxon>
    </lineage>
</organism>
<evidence type="ECO:0000256" key="6">
    <source>
        <dbReference type="ARBA" id="ARBA00023136"/>
    </source>
</evidence>
<dbReference type="SUPFAM" id="SSF53448">
    <property type="entry name" value="Nucleotide-diphospho-sugar transferases"/>
    <property type="match status" value="1"/>
</dbReference>
<keyword evidence="3" id="KW-0808">Transferase</keyword>